<feature type="compositionally biased region" description="Basic residues" evidence="6">
    <location>
        <begin position="110"/>
        <end position="123"/>
    </location>
</feature>
<reference evidence="8" key="1">
    <citation type="journal article" date="2020" name="Stud. Mycol.">
        <title>101 Dothideomycetes genomes: a test case for predicting lifestyles and emergence of pathogens.</title>
        <authorList>
            <person name="Haridas S."/>
            <person name="Albert R."/>
            <person name="Binder M."/>
            <person name="Bloem J."/>
            <person name="Labutti K."/>
            <person name="Salamov A."/>
            <person name="Andreopoulos B."/>
            <person name="Baker S."/>
            <person name="Barry K."/>
            <person name="Bills G."/>
            <person name="Bluhm B."/>
            <person name="Cannon C."/>
            <person name="Castanera R."/>
            <person name="Culley D."/>
            <person name="Daum C."/>
            <person name="Ezra D."/>
            <person name="Gonzalez J."/>
            <person name="Henrissat B."/>
            <person name="Kuo A."/>
            <person name="Liang C."/>
            <person name="Lipzen A."/>
            <person name="Lutzoni F."/>
            <person name="Magnuson J."/>
            <person name="Mondo S."/>
            <person name="Nolan M."/>
            <person name="Ohm R."/>
            <person name="Pangilinan J."/>
            <person name="Park H.-J."/>
            <person name="Ramirez L."/>
            <person name="Alfaro M."/>
            <person name="Sun H."/>
            <person name="Tritt A."/>
            <person name="Yoshinaga Y."/>
            <person name="Zwiers L.-H."/>
            <person name="Turgeon B."/>
            <person name="Goodwin S."/>
            <person name="Spatafora J."/>
            <person name="Crous P."/>
            <person name="Grigoriev I."/>
        </authorList>
    </citation>
    <scope>NUCLEOTIDE SEQUENCE</scope>
    <source>
        <strain evidence="8">Tuck. ex Michener</strain>
    </source>
</reference>
<evidence type="ECO:0000256" key="6">
    <source>
        <dbReference type="SAM" id="MobiDB-lite"/>
    </source>
</evidence>
<gene>
    <name evidence="8" type="ORF">EV356DRAFT_500349</name>
</gene>
<keyword evidence="3 7" id="KW-0812">Transmembrane</keyword>
<dbReference type="InterPro" id="IPR000612">
    <property type="entry name" value="PMP3"/>
</dbReference>
<proteinExistence type="inferred from homology"/>
<comment type="similarity">
    <text evidence="2">Belongs to the UPF0057 (PMP3) family.</text>
</comment>
<keyword evidence="9" id="KW-1185">Reference proteome</keyword>
<dbReference type="Pfam" id="PF01679">
    <property type="entry name" value="Pmp3"/>
    <property type="match status" value="1"/>
</dbReference>
<dbReference type="Proteomes" id="UP000800092">
    <property type="component" value="Unassembled WGS sequence"/>
</dbReference>
<accession>A0A6A6HBG6</accession>
<sequence>MALMYRIFLTIINIFFPPLTVLILTGAGTDCLINCIFFLLAVIPSHIHGFYLSCTYFHRRKKVRQGRWPGGLKYLIASPIILNGGATDAEVARLYRKEHGYSDDDEKGGVRRGKSGKGSRRVSRQGSKQGGSKRGSRPVSYQSPGYAGYVGGAGGSRPPSRTGSQRGGAGNRRSQRMSAASGYACPAPQKGGSERLPQRAGSLNTNRAGYQSGYGSAPVSPVVGSTPVMARNASHRSSAGGPGTTPRPAPAFR</sequence>
<evidence type="ECO:0000313" key="9">
    <source>
        <dbReference type="Proteomes" id="UP000800092"/>
    </source>
</evidence>
<keyword evidence="5 7" id="KW-0472">Membrane</keyword>
<name>A0A6A6HBG6_VIRVR</name>
<feature type="transmembrane region" description="Helical" evidence="7">
    <location>
        <begin position="36"/>
        <end position="57"/>
    </location>
</feature>
<feature type="transmembrane region" description="Helical" evidence="7">
    <location>
        <begin position="7"/>
        <end position="24"/>
    </location>
</feature>
<evidence type="ECO:0000256" key="7">
    <source>
        <dbReference type="SAM" id="Phobius"/>
    </source>
</evidence>
<comment type="subcellular location">
    <subcellularLocation>
        <location evidence="1">Membrane</location>
    </subcellularLocation>
</comment>
<evidence type="ECO:0000313" key="8">
    <source>
        <dbReference type="EMBL" id="KAF2235464.1"/>
    </source>
</evidence>
<evidence type="ECO:0000256" key="5">
    <source>
        <dbReference type="ARBA" id="ARBA00023136"/>
    </source>
</evidence>
<dbReference type="AlphaFoldDB" id="A0A6A6HBG6"/>
<evidence type="ECO:0000256" key="4">
    <source>
        <dbReference type="ARBA" id="ARBA00022989"/>
    </source>
</evidence>
<dbReference type="GO" id="GO:0016020">
    <property type="term" value="C:membrane"/>
    <property type="evidence" value="ECO:0007669"/>
    <property type="project" value="UniProtKB-SubCell"/>
</dbReference>
<keyword evidence="4 7" id="KW-1133">Transmembrane helix</keyword>
<feature type="region of interest" description="Disordered" evidence="6">
    <location>
        <begin position="102"/>
        <end position="253"/>
    </location>
</feature>
<dbReference type="OrthoDB" id="2152119at2759"/>
<protein>
    <submittedName>
        <fullName evidence="8">Uncharacterized protein</fullName>
    </submittedName>
</protein>
<evidence type="ECO:0000256" key="3">
    <source>
        <dbReference type="ARBA" id="ARBA00022692"/>
    </source>
</evidence>
<evidence type="ECO:0000256" key="2">
    <source>
        <dbReference type="ARBA" id="ARBA00009530"/>
    </source>
</evidence>
<organism evidence="8 9">
    <name type="scientific">Viridothelium virens</name>
    <name type="common">Speckled blister lichen</name>
    <name type="synonym">Trypethelium virens</name>
    <dbReference type="NCBI Taxonomy" id="1048519"/>
    <lineage>
        <taxon>Eukaryota</taxon>
        <taxon>Fungi</taxon>
        <taxon>Dikarya</taxon>
        <taxon>Ascomycota</taxon>
        <taxon>Pezizomycotina</taxon>
        <taxon>Dothideomycetes</taxon>
        <taxon>Dothideomycetes incertae sedis</taxon>
        <taxon>Trypetheliales</taxon>
        <taxon>Trypetheliaceae</taxon>
        <taxon>Viridothelium</taxon>
    </lineage>
</organism>
<dbReference type="EMBL" id="ML991791">
    <property type="protein sequence ID" value="KAF2235464.1"/>
    <property type="molecule type" value="Genomic_DNA"/>
</dbReference>
<evidence type="ECO:0000256" key="1">
    <source>
        <dbReference type="ARBA" id="ARBA00004370"/>
    </source>
</evidence>